<accession>A0A135YZ51</accession>
<protein>
    <submittedName>
        <fullName evidence="1">Uncharacterized protein</fullName>
    </submittedName>
</protein>
<sequence>MIKDFKGLISELEDMFPVFATDIRKDEVMANESFFVFDDDGGITRSVSSTNEYRQEFYLSFVTRAKEKIDKFKLIELFDRHKLFFISCNTQVGKIENLDVEISMTTFTFYHRQMMCRG</sequence>
<dbReference type="AlphaFoldDB" id="A0A135YZ51"/>
<proteinExistence type="predicted"/>
<comment type="caution">
    <text evidence="1">The sequence shown here is derived from an EMBL/GenBank/DDBJ whole genome shotgun (WGS) entry which is preliminary data.</text>
</comment>
<dbReference type="RefSeq" id="WP_061101552.1">
    <property type="nucleotide sequence ID" value="NZ_KQ961784.1"/>
</dbReference>
<evidence type="ECO:0000313" key="1">
    <source>
        <dbReference type="EMBL" id="KXI14675.1"/>
    </source>
</evidence>
<evidence type="ECO:0000313" key="2">
    <source>
        <dbReference type="Proteomes" id="UP000070326"/>
    </source>
</evidence>
<reference evidence="1 2" key="1">
    <citation type="submission" date="2016-02" db="EMBL/GenBank/DDBJ databases">
        <authorList>
            <person name="Wen L."/>
            <person name="He K."/>
            <person name="Yang H."/>
        </authorList>
    </citation>
    <scope>NUCLEOTIDE SEQUENCE [LARGE SCALE GENOMIC DNA]</scope>
    <source>
        <strain evidence="1 2">MJR8628A</strain>
    </source>
</reference>
<dbReference type="STRING" id="1261.HMPREF3195_00130"/>
<name>A0A135YZ51_9FIRM</name>
<dbReference type="EMBL" id="LSQZ01000003">
    <property type="protein sequence ID" value="KXI14675.1"/>
    <property type="molecule type" value="Genomic_DNA"/>
</dbReference>
<organism evidence="1 2">
    <name type="scientific">Peptostreptococcus anaerobius</name>
    <dbReference type="NCBI Taxonomy" id="1261"/>
    <lineage>
        <taxon>Bacteria</taxon>
        <taxon>Bacillati</taxon>
        <taxon>Bacillota</taxon>
        <taxon>Clostridia</taxon>
        <taxon>Peptostreptococcales</taxon>
        <taxon>Peptostreptococcaceae</taxon>
        <taxon>Peptostreptococcus</taxon>
    </lineage>
</organism>
<dbReference type="PATRIC" id="fig|1261.5.peg.132"/>
<dbReference type="Proteomes" id="UP000070326">
    <property type="component" value="Unassembled WGS sequence"/>
</dbReference>
<gene>
    <name evidence="1" type="ORF">HMPREF3195_00130</name>
</gene>